<evidence type="ECO:0000256" key="10">
    <source>
        <dbReference type="ARBA" id="ARBA00023004"/>
    </source>
</evidence>
<evidence type="ECO:0000256" key="7">
    <source>
        <dbReference type="ARBA" id="ARBA00022827"/>
    </source>
</evidence>
<dbReference type="PRINTS" id="PR00410">
    <property type="entry name" value="PHEHYDRXLASE"/>
</dbReference>
<dbReference type="PATRIC" id="fig|1121439.3.peg.2156"/>
<dbReference type="GO" id="GO:0016491">
    <property type="term" value="F:oxidoreductase activity"/>
    <property type="evidence" value="ECO:0007669"/>
    <property type="project" value="UniProtKB-KW"/>
</dbReference>
<dbReference type="eggNOG" id="COG4097">
    <property type="taxonomic scope" value="Bacteria"/>
</dbReference>
<dbReference type="Pfam" id="PF00175">
    <property type="entry name" value="NAD_binding_1"/>
    <property type="match status" value="1"/>
</dbReference>
<dbReference type="SUPFAM" id="SSF52343">
    <property type="entry name" value="Ferredoxin reductase-like, C-terminal NADP-linked domain"/>
    <property type="match status" value="1"/>
</dbReference>
<dbReference type="GO" id="GO:0046872">
    <property type="term" value="F:metal ion binding"/>
    <property type="evidence" value="ECO:0007669"/>
    <property type="project" value="UniProtKB-KW"/>
</dbReference>
<dbReference type="InterPro" id="IPR017938">
    <property type="entry name" value="Riboflavin_synthase-like_b-brl"/>
</dbReference>
<evidence type="ECO:0000256" key="1">
    <source>
        <dbReference type="ARBA" id="ARBA00001974"/>
    </source>
</evidence>
<keyword evidence="10" id="KW-0408">Iron</keyword>
<dbReference type="EMBL" id="ATHI01000027">
    <property type="protein sequence ID" value="EPR32439.1"/>
    <property type="molecule type" value="Genomic_DNA"/>
</dbReference>
<dbReference type="PANTHER" id="PTHR47354">
    <property type="entry name" value="NADH OXIDOREDUCTASE HCR"/>
    <property type="match status" value="1"/>
</dbReference>
<dbReference type="Pfam" id="PF01794">
    <property type="entry name" value="Ferric_reduct"/>
    <property type="match status" value="1"/>
</dbReference>
<keyword evidence="8 13" id="KW-1133">Transmembrane helix</keyword>
<dbReference type="SUPFAM" id="SSF63380">
    <property type="entry name" value="Riboflavin synthase domain-like"/>
    <property type="match status" value="1"/>
</dbReference>
<evidence type="ECO:0000256" key="4">
    <source>
        <dbReference type="ARBA" id="ARBA00022692"/>
    </source>
</evidence>
<sequence>MSAKPVTLAAASGLGARLLLLAAVLTVIGAPLIVLAGEQAPPYSPEWWRAAGRSVGMAAALCLAVQFAIASRCRLLDRFAGLDRLFLGHRAFGIAAALLALSHPFIIFYPEEVGLGAPAISQWPLVAGATALTMLWGLAAVARWRAWLELPFHLWLPAHRLAALGLALVVGLHASFVGGPFKAADLALPLIAAVYLLLRFAPRPLHCRVKSVTPLGGEAHEIVLAPESGPVFDHAPGQFAFLTLQSPALPREEHPFTIASAPGEDALRFTIRCSGDYTARLGALSPGDTTFVRGPYGRFSHLVRGAPPADELLFLAGGVGITPMLSMLRHMAASAHAGPEAAKRHVTLIWCNRTPEDVVHAEEIGTLAATLPGFRLHHVFTRGPSTARLDGPGLASLITEVPRQARCFVCGPPPFMAFCRDALLREGFAPSRIHLEEFAL</sequence>
<dbReference type="RefSeq" id="WP_020887488.1">
    <property type="nucleotide sequence ID" value="NZ_ATHI01000027.1"/>
</dbReference>
<evidence type="ECO:0000313" key="16">
    <source>
        <dbReference type="Proteomes" id="UP000014975"/>
    </source>
</evidence>
<dbReference type="Gene3D" id="2.40.30.10">
    <property type="entry name" value="Translation factors"/>
    <property type="match status" value="1"/>
</dbReference>
<comment type="caution">
    <text evidence="15">The sequence shown here is derived from an EMBL/GenBank/DDBJ whole genome shotgun (WGS) entry which is preliminary data.</text>
</comment>
<accession>S7UF45</accession>
<keyword evidence="12 13" id="KW-0472">Membrane</keyword>
<feature type="transmembrane region" description="Helical" evidence="13">
    <location>
        <begin position="91"/>
        <end position="110"/>
    </location>
</feature>
<dbReference type="GO" id="GO:0051537">
    <property type="term" value="F:2 iron, 2 sulfur cluster binding"/>
    <property type="evidence" value="ECO:0007669"/>
    <property type="project" value="UniProtKB-KW"/>
</dbReference>
<keyword evidence="5" id="KW-0001">2Fe-2S</keyword>
<feature type="transmembrane region" description="Helical" evidence="13">
    <location>
        <begin position="53"/>
        <end position="70"/>
    </location>
</feature>
<feature type="domain" description="FAD-binding FR-type" evidence="14">
    <location>
        <begin position="202"/>
        <end position="302"/>
    </location>
</feature>
<comment type="subcellular location">
    <subcellularLocation>
        <location evidence="2">Membrane</location>
        <topology evidence="2">Multi-pass membrane protein</topology>
    </subcellularLocation>
</comment>
<dbReference type="InterPro" id="IPR039261">
    <property type="entry name" value="FNR_nucleotide-bd"/>
</dbReference>
<evidence type="ECO:0000256" key="3">
    <source>
        <dbReference type="ARBA" id="ARBA00022630"/>
    </source>
</evidence>
<evidence type="ECO:0000256" key="5">
    <source>
        <dbReference type="ARBA" id="ARBA00022714"/>
    </source>
</evidence>
<keyword evidence="16" id="KW-1185">Reference proteome</keyword>
<evidence type="ECO:0000313" key="15">
    <source>
        <dbReference type="EMBL" id="EPR32439.1"/>
    </source>
</evidence>
<dbReference type="CDD" id="cd06198">
    <property type="entry name" value="FNR_like_3"/>
    <property type="match status" value="1"/>
</dbReference>
<evidence type="ECO:0000256" key="9">
    <source>
        <dbReference type="ARBA" id="ARBA00023002"/>
    </source>
</evidence>
<evidence type="ECO:0000256" key="13">
    <source>
        <dbReference type="SAM" id="Phobius"/>
    </source>
</evidence>
<proteinExistence type="predicted"/>
<reference evidence="15 16" key="1">
    <citation type="journal article" date="2013" name="Genome Announc.">
        <title>Draft genome sequences for three mercury-methylating, sulfate-reducing bacteria.</title>
        <authorList>
            <person name="Brown S.D."/>
            <person name="Hurt R.A.Jr."/>
            <person name="Gilmour C.C."/>
            <person name="Elias D.A."/>
        </authorList>
    </citation>
    <scope>NUCLEOTIDE SEQUENCE [LARGE SCALE GENOMIC DNA]</scope>
    <source>
        <strain evidence="15 16">DSM 16529</strain>
    </source>
</reference>
<evidence type="ECO:0000256" key="8">
    <source>
        <dbReference type="ARBA" id="ARBA00022989"/>
    </source>
</evidence>
<keyword evidence="11" id="KW-0411">Iron-sulfur</keyword>
<keyword evidence="6" id="KW-0479">Metal-binding</keyword>
<name>S7UF45_9BACT</name>
<keyword evidence="9" id="KW-0560">Oxidoreductase</keyword>
<dbReference type="STRING" id="1121439.dsat_0791"/>
<gene>
    <name evidence="15" type="ORF">dsat_0791</name>
</gene>
<dbReference type="InterPro" id="IPR017927">
    <property type="entry name" value="FAD-bd_FR_type"/>
</dbReference>
<dbReference type="GO" id="GO:0016020">
    <property type="term" value="C:membrane"/>
    <property type="evidence" value="ECO:0007669"/>
    <property type="project" value="UniProtKB-SubCell"/>
</dbReference>
<evidence type="ECO:0000256" key="11">
    <source>
        <dbReference type="ARBA" id="ARBA00023014"/>
    </source>
</evidence>
<dbReference type="Pfam" id="PF08022">
    <property type="entry name" value="FAD_binding_8"/>
    <property type="match status" value="1"/>
</dbReference>
<keyword evidence="3" id="KW-0285">Flavoprotein</keyword>
<keyword evidence="7" id="KW-0274">FAD</keyword>
<evidence type="ECO:0000256" key="2">
    <source>
        <dbReference type="ARBA" id="ARBA00004141"/>
    </source>
</evidence>
<dbReference type="InterPro" id="IPR050415">
    <property type="entry name" value="MRET"/>
</dbReference>
<keyword evidence="4 13" id="KW-0812">Transmembrane</keyword>
<organism evidence="15 16">
    <name type="scientific">Alkalidesulfovibrio alkalitolerans DSM 16529</name>
    <dbReference type="NCBI Taxonomy" id="1121439"/>
    <lineage>
        <taxon>Bacteria</taxon>
        <taxon>Pseudomonadati</taxon>
        <taxon>Thermodesulfobacteriota</taxon>
        <taxon>Desulfovibrionia</taxon>
        <taxon>Desulfovibrionales</taxon>
        <taxon>Desulfovibrionaceae</taxon>
        <taxon>Alkalidesulfovibrio</taxon>
    </lineage>
</organism>
<feature type="transmembrane region" description="Helical" evidence="13">
    <location>
        <begin position="122"/>
        <end position="142"/>
    </location>
</feature>
<comment type="cofactor">
    <cofactor evidence="1">
        <name>FAD</name>
        <dbReference type="ChEBI" id="CHEBI:57692"/>
    </cofactor>
</comment>
<evidence type="ECO:0000259" key="14">
    <source>
        <dbReference type="PROSITE" id="PS51384"/>
    </source>
</evidence>
<dbReference type="InterPro" id="IPR001433">
    <property type="entry name" value="OxRdtase_FAD/NAD-bd"/>
</dbReference>
<protein>
    <submittedName>
        <fullName evidence="15">Oxidoreductase FAD/NAD(P)-binding domain protein</fullName>
    </submittedName>
</protein>
<dbReference type="Gene3D" id="3.40.50.80">
    <property type="entry name" value="Nucleotide-binding domain of ferredoxin-NADP reductase (FNR) module"/>
    <property type="match status" value="1"/>
</dbReference>
<dbReference type="PANTHER" id="PTHR47354:SF8">
    <property type="entry name" value="1,2-PHENYLACETYL-COA EPOXIDASE, SUBUNIT E"/>
    <property type="match status" value="1"/>
</dbReference>
<feature type="transmembrane region" description="Helical" evidence="13">
    <location>
        <begin position="154"/>
        <end position="177"/>
    </location>
</feature>
<evidence type="ECO:0000256" key="12">
    <source>
        <dbReference type="ARBA" id="ARBA00023136"/>
    </source>
</evidence>
<evidence type="ECO:0000256" key="6">
    <source>
        <dbReference type="ARBA" id="ARBA00022723"/>
    </source>
</evidence>
<dbReference type="AlphaFoldDB" id="S7UF45"/>
<dbReference type="OrthoDB" id="9786134at2"/>
<dbReference type="InterPro" id="IPR013112">
    <property type="entry name" value="FAD-bd_8"/>
</dbReference>
<dbReference type="PROSITE" id="PS51384">
    <property type="entry name" value="FAD_FR"/>
    <property type="match status" value="1"/>
</dbReference>
<dbReference type="Proteomes" id="UP000014975">
    <property type="component" value="Unassembled WGS sequence"/>
</dbReference>
<dbReference type="GO" id="GO:0050660">
    <property type="term" value="F:flavin adenine dinucleotide binding"/>
    <property type="evidence" value="ECO:0007669"/>
    <property type="project" value="TreeGrafter"/>
</dbReference>
<dbReference type="InterPro" id="IPR013130">
    <property type="entry name" value="Fe3_Rdtase_TM_dom"/>
</dbReference>